<dbReference type="EMBL" id="JADBEF010000001">
    <property type="protein sequence ID" value="MBE1560111.1"/>
    <property type="molecule type" value="Genomic_DNA"/>
</dbReference>
<evidence type="ECO:0000313" key="3">
    <source>
        <dbReference type="Proteomes" id="UP000661607"/>
    </source>
</evidence>
<feature type="region of interest" description="Disordered" evidence="1">
    <location>
        <begin position="1"/>
        <end position="23"/>
    </location>
</feature>
<dbReference type="Proteomes" id="UP000661607">
    <property type="component" value="Unassembled WGS sequence"/>
</dbReference>
<proteinExistence type="predicted"/>
<evidence type="ECO:0000256" key="1">
    <source>
        <dbReference type="SAM" id="MobiDB-lite"/>
    </source>
</evidence>
<organism evidence="2 3">
    <name type="scientific">Nonomuraea africana</name>
    <dbReference type="NCBI Taxonomy" id="46171"/>
    <lineage>
        <taxon>Bacteria</taxon>
        <taxon>Bacillati</taxon>
        <taxon>Actinomycetota</taxon>
        <taxon>Actinomycetes</taxon>
        <taxon>Streptosporangiales</taxon>
        <taxon>Streptosporangiaceae</taxon>
        <taxon>Nonomuraea</taxon>
    </lineage>
</organism>
<sequence length="64" mass="7237">MADERRRVTAESTPHAEEVRDRQADELRRLRADLTRAAARVDELTAVLVARKEELATPRPKTAA</sequence>
<reference evidence="2 3" key="1">
    <citation type="submission" date="2020-10" db="EMBL/GenBank/DDBJ databases">
        <title>Sequencing the genomes of 1000 actinobacteria strains.</title>
        <authorList>
            <person name="Klenk H.-P."/>
        </authorList>
    </citation>
    <scope>NUCLEOTIDE SEQUENCE [LARGE SCALE GENOMIC DNA]</scope>
    <source>
        <strain evidence="2 3">DSM 43748</strain>
    </source>
</reference>
<name>A0ABR9KEA4_9ACTN</name>
<gene>
    <name evidence="2" type="ORF">H4W81_002890</name>
</gene>
<comment type="caution">
    <text evidence="2">The sequence shown here is derived from an EMBL/GenBank/DDBJ whole genome shotgun (WGS) entry which is preliminary data.</text>
</comment>
<accession>A0ABR9KEA4</accession>
<evidence type="ECO:0000313" key="2">
    <source>
        <dbReference type="EMBL" id="MBE1560111.1"/>
    </source>
</evidence>
<keyword evidence="3" id="KW-1185">Reference proteome</keyword>
<protein>
    <submittedName>
        <fullName evidence="2">Uncharacterized protein</fullName>
    </submittedName>
</protein>
<dbReference type="RefSeq" id="WP_192775244.1">
    <property type="nucleotide sequence ID" value="NZ_BAAASY010000042.1"/>
</dbReference>